<dbReference type="PANTHER" id="PTHR30136">
    <property type="entry name" value="HELIX-TURN-HELIX TRANSCRIPTIONAL REGULATOR, ICLR FAMILY"/>
    <property type="match status" value="1"/>
</dbReference>
<dbReference type="Pfam" id="PF01614">
    <property type="entry name" value="IclR_C"/>
    <property type="match status" value="1"/>
</dbReference>
<evidence type="ECO:0000259" key="6">
    <source>
        <dbReference type="PROSITE" id="PS51078"/>
    </source>
</evidence>
<feature type="region of interest" description="Disordered" evidence="4">
    <location>
        <begin position="1"/>
        <end position="23"/>
    </location>
</feature>
<dbReference type="Proteomes" id="UP000199150">
    <property type="component" value="Unassembled WGS sequence"/>
</dbReference>
<dbReference type="SUPFAM" id="SSF46785">
    <property type="entry name" value="Winged helix' DNA-binding domain"/>
    <property type="match status" value="1"/>
</dbReference>
<dbReference type="SUPFAM" id="SSF55781">
    <property type="entry name" value="GAF domain-like"/>
    <property type="match status" value="1"/>
</dbReference>
<dbReference type="GO" id="GO:0045892">
    <property type="term" value="P:negative regulation of DNA-templated transcription"/>
    <property type="evidence" value="ECO:0007669"/>
    <property type="project" value="TreeGrafter"/>
</dbReference>
<keyword evidence="8" id="KW-1185">Reference proteome</keyword>
<dbReference type="Gene3D" id="1.10.10.10">
    <property type="entry name" value="Winged helix-like DNA-binding domain superfamily/Winged helix DNA-binding domain"/>
    <property type="match status" value="1"/>
</dbReference>
<dbReference type="Pfam" id="PF09339">
    <property type="entry name" value="HTH_IclR"/>
    <property type="match status" value="1"/>
</dbReference>
<keyword evidence="3" id="KW-0804">Transcription</keyword>
<dbReference type="STRING" id="260084.SAMN02927928_2554"/>
<accession>A0A1G4SCE6</accession>
<evidence type="ECO:0000256" key="4">
    <source>
        <dbReference type="SAM" id="MobiDB-lite"/>
    </source>
</evidence>
<dbReference type="InterPro" id="IPR050707">
    <property type="entry name" value="HTH_MetabolicPath_Reg"/>
</dbReference>
<evidence type="ECO:0000256" key="3">
    <source>
        <dbReference type="ARBA" id="ARBA00023163"/>
    </source>
</evidence>
<name>A0A1G4SCE6_9CAUL</name>
<dbReference type="SMART" id="SM00346">
    <property type="entry name" value="HTH_ICLR"/>
    <property type="match status" value="1"/>
</dbReference>
<evidence type="ECO:0000313" key="8">
    <source>
        <dbReference type="Proteomes" id="UP000199150"/>
    </source>
</evidence>
<dbReference type="PANTHER" id="PTHR30136:SF24">
    <property type="entry name" value="HTH-TYPE TRANSCRIPTIONAL REPRESSOR ALLR"/>
    <property type="match status" value="1"/>
</dbReference>
<feature type="domain" description="IclR-ED" evidence="6">
    <location>
        <begin position="87"/>
        <end position="268"/>
    </location>
</feature>
<dbReference type="InterPro" id="IPR036388">
    <property type="entry name" value="WH-like_DNA-bd_sf"/>
</dbReference>
<dbReference type="GO" id="GO:0003677">
    <property type="term" value="F:DNA binding"/>
    <property type="evidence" value="ECO:0007669"/>
    <property type="project" value="UniProtKB-KW"/>
</dbReference>
<gene>
    <name evidence="7" type="ORF">SAMN02927928_2554</name>
</gene>
<dbReference type="InterPro" id="IPR036390">
    <property type="entry name" value="WH_DNA-bd_sf"/>
</dbReference>
<dbReference type="EMBL" id="FMTS01000004">
    <property type="protein sequence ID" value="SCW66780.1"/>
    <property type="molecule type" value="Genomic_DNA"/>
</dbReference>
<dbReference type="PROSITE" id="PS51078">
    <property type="entry name" value="ICLR_ED"/>
    <property type="match status" value="1"/>
</dbReference>
<sequence>MKQTASMDNLSSRDGEGESGGKSLAGAQTLVRGLDVMMAVAANARSLPQLSEALGLTRSTTHRLATTLVEQRFLNFTPRVGYSLGPKLLELGHLASRQMNLPRIAHDHLLALSLDTGDTVHLGILDGERALYLDKVQGSRRIEISSRIGERQPLRSTGIGKALLLDATEDELTAVYMREGREWPSYRVDFGTWMDRMRDYAAKGYAYDLEENEDRIRCVAAPIRDAGNRIIGSISVSSAAQYMDDARMTALTELVLATVHAISHEFGWSENNLKS</sequence>
<dbReference type="OrthoDB" id="6057486at2"/>
<dbReference type="InterPro" id="IPR029016">
    <property type="entry name" value="GAF-like_dom_sf"/>
</dbReference>
<keyword evidence="2" id="KW-0238">DNA-binding</keyword>
<reference evidence="8" key="1">
    <citation type="submission" date="2016-10" db="EMBL/GenBank/DDBJ databases">
        <authorList>
            <person name="Varghese N."/>
            <person name="Submissions S."/>
        </authorList>
    </citation>
    <scope>NUCLEOTIDE SEQUENCE [LARGE SCALE GENOMIC DNA]</scope>
    <source>
        <strain evidence="8">CGMCC 1.3431</strain>
    </source>
</reference>
<keyword evidence="1" id="KW-0805">Transcription regulation</keyword>
<dbReference type="InterPro" id="IPR014757">
    <property type="entry name" value="Tscrpt_reg_IclR_C"/>
</dbReference>
<evidence type="ECO:0000313" key="7">
    <source>
        <dbReference type="EMBL" id="SCW66780.1"/>
    </source>
</evidence>
<proteinExistence type="predicted"/>
<dbReference type="GO" id="GO:0003700">
    <property type="term" value="F:DNA-binding transcription factor activity"/>
    <property type="evidence" value="ECO:0007669"/>
    <property type="project" value="TreeGrafter"/>
</dbReference>
<dbReference type="InterPro" id="IPR005471">
    <property type="entry name" value="Tscrpt_reg_IclR_N"/>
</dbReference>
<evidence type="ECO:0000259" key="5">
    <source>
        <dbReference type="PROSITE" id="PS51077"/>
    </source>
</evidence>
<dbReference type="AlphaFoldDB" id="A0A1G4SCE6"/>
<feature type="domain" description="HTH iclR-type" evidence="5">
    <location>
        <begin position="27"/>
        <end position="86"/>
    </location>
</feature>
<organism evidence="7 8">
    <name type="scientific">Asticcacaulis taihuensis</name>
    <dbReference type="NCBI Taxonomy" id="260084"/>
    <lineage>
        <taxon>Bacteria</taxon>
        <taxon>Pseudomonadati</taxon>
        <taxon>Pseudomonadota</taxon>
        <taxon>Alphaproteobacteria</taxon>
        <taxon>Caulobacterales</taxon>
        <taxon>Caulobacteraceae</taxon>
        <taxon>Asticcacaulis</taxon>
    </lineage>
</organism>
<feature type="compositionally biased region" description="Polar residues" evidence="4">
    <location>
        <begin position="1"/>
        <end position="10"/>
    </location>
</feature>
<evidence type="ECO:0000256" key="1">
    <source>
        <dbReference type="ARBA" id="ARBA00023015"/>
    </source>
</evidence>
<evidence type="ECO:0000256" key="2">
    <source>
        <dbReference type="ARBA" id="ARBA00023125"/>
    </source>
</evidence>
<dbReference type="PROSITE" id="PS51077">
    <property type="entry name" value="HTH_ICLR"/>
    <property type="match status" value="1"/>
</dbReference>
<dbReference type="Gene3D" id="3.30.450.40">
    <property type="match status" value="1"/>
</dbReference>
<protein>
    <submittedName>
        <fullName evidence="7">Transcriptional regulator, IclR family</fullName>
    </submittedName>
</protein>